<dbReference type="Gene3D" id="1.20.272.10">
    <property type="match status" value="1"/>
</dbReference>
<protein>
    <submittedName>
        <fullName evidence="5">Predicted ATPase</fullName>
    </submittedName>
</protein>
<feature type="domain" description="AAA+ ATPase" evidence="4">
    <location>
        <begin position="38"/>
        <end position="151"/>
    </location>
</feature>
<comment type="similarity">
    <text evidence="1">Belongs to the AAA ATPase family. RarA/MGS1/WRNIP1 subfamily.</text>
</comment>
<accession>Q8EWR1</accession>
<dbReference type="SMART" id="SM00382">
    <property type="entry name" value="AAA"/>
    <property type="match status" value="1"/>
</dbReference>
<dbReference type="GO" id="GO:0017116">
    <property type="term" value="F:single-stranded DNA helicase activity"/>
    <property type="evidence" value="ECO:0007669"/>
    <property type="project" value="TreeGrafter"/>
</dbReference>
<evidence type="ECO:0000259" key="4">
    <source>
        <dbReference type="SMART" id="SM00382"/>
    </source>
</evidence>
<dbReference type="HOGENOM" id="CLU_017985_1_2_14"/>
<dbReference type="Pfam" id="PF12002">
    <property type="entry name" value="MgsA_C"/>
    <property type="match status" value="1"/>
</dbReference>
<dbReference type="Gene3D" id="3.40.50.300">
    <property type="entry name" value="P-loop containing nucleotide triphosphate hydrolases"/>
    <property type="match status" value="1"/>
</dbReference>
<dbReference type="Gene3D" id="1.10.3710.10">
    <property type="entry name" value="DNA polymerase III clamp loader subunits, C-terminal domain"/>
    <property type="match status" value="1"/>
</dbReference>
<dbReference type="eggNOG" id="COG2256">
    <property type="taxonomic scope" value="Bacteria"/>
</dbReference>
<keyword evidence="2" id="KW-0547">Nucleotide-binding</keyword>
<dbReference type="SUPFAM" id="SSF52540">
    <property type="entry name" value="P-loop containing nucleoside triphosphate hydrolases"/>
    <property type="match status" value="1"/>
</dbReference>
<dbReference type="Pfam" id="PF16193">
    <property type="entry name" value="AAA_assoc_2"/>
    <property type="match status" value="1"/>
</dbReference>
<dbReference type="AlphaFoldDB" id="Q8EWR1"/>
<dbReference type="SUPFAM" id="SSF48019">
    <property type="entry name" value="post-AAA+ oligomerization domain-like"/>
    <property type="match status" value="1"/>
</dbReference>
<dbReference type="InterPro" id="IPR051314">
    <property type="entry name" value="AAA_ATPase_RarA/MGS1/WRNIP1"/>
</dbReference>
<evidence type="ECO:0000256" key="2">
    <source>
        <dbReference type="ARBA" id="ARBA00022741"/>
    </source>
</evidence>
<sequence length="409" mass="47059">MKKFDEKVLVCNSFDEMICKDVIFPKDSIIINMIENNDLFSILFFGNPGVGKSASIQFILKKLNKNFYYFNSTTNNKNDLLEILELATEDNKPIIIIEEIHRLNKDKQDLLLMYLEKDMIIVLATTTENPFFKVNPAIRSRLLLYRIENINSAVLKEEVIKYLENKKVKLSNKVVEAIVEISKSDFRQIFFYLKIVLKYYQNKSDDIVLKELGKITNSLIDRRATNHYDLLSAFHKSIRGSDPNAAVYYLAQLLESGDLISVYRRLYAVVYEDIGLANSGLGPKVNAAVNASEALGLPEARIPLSQITIELCLSPKSNSAIMAIDEAIQSVNKEALSPPNHLRDAHYASAVKLNVKGYKYPHDYNFSYVEQEYLPKELKNKEFYKPNKYSQNENKFVDYWNKIKSNNKQ</sequence>
<dbReference type="InterPro" id="IPR021886">
    <property type="entry name" value="MgsA_C"/>
</dbReference>
<dbReference type="Proteomes" id="UP000002522">
    <property type="component" value="Chromosome"/>
</dbReference>
<keyword evidence="6" id="KW-1185">Reference proteome</keyword>
<dbReference type="InParanoid" id="Q8EWR1"/>
<dbReference type="GO" id="GO:0006261">
    <property type="term" value="P:DNA-templated DNA replication"/>
    <property type="evidence" value="ECO:0007669"/>
    <property type="project" value="TreeGrafter"/>
</dbReference>
<dbReference type="InterPro" id="IPR032423">
    <property type="entry name" value="AAA_assoc_2"/>
</dbReference>
<gene>
    <name evidence="5" type="ordered locus">MYPE1420</name>
</gene>
<dbReference type="STRING" id="272633.gene:10731241"/>
<dbReference type="EMBL" id="BA000026">
    <property type="protein sequence ID" value="BAC43933.1"/>
    <property type="molecule type" value="Genomic_DNA"/>
</dbReference>
<dbReference type="FunCoup" id="Q8EWR1">
    <property type="interactions" value="211"/>
</dbReference>
<dbReference type="PANTHER" id="PTHR13779:SF7">
    <property type="entry name" value="ATPASE WRNIP1"/>
    <property type="match status" value="1"/>
</dbReference>
<name>Q8EWR1_MALP2</name>
<dbReference type="Pfam" id="PF00004">
    <property type="entry name" value="AAA"/>
    <property type="match status" value="1"/>
</dbReference>
<dbReference type="InterPro" id="IPR027417">
    <property type="entry name" value="P-loop_NTPase"/>
</dbReference>
<dbReference type="GO" id="GO:0016887">
    <property type="term" value="F:ATP hydrolysis activity"/>
    <property type="evidence" value="ECO:0007669"/>
    <property type="project" value="InterPro"/>
</dbReference>
<reference evidence="5 6" key="1">
    <citation type="journal article" date="2002" name="Nucleic Acids Res.">
        <title>The complete genomic sequence of Mycoplasma penetrans, an intracellular bacterial pathogen in humans.</title>
        <authorList>
            <person name="Sasaki Y."/>
            <person name="Ishikawa J."/>
            <person name="Yamashita A."/>
            <person name="Oshima K."/>
            <person name="Kenri T."/>
            <person name="Furuya K."/>
            <person name="Yoshino C."/>
            <person name="Horino A."/>
            <person name="Shiba T."/>
            <person name="Sasaki T."/>
            <person name="Hattori M."/>
        </authorList>
    </citation>
    <scope>NUCLEOTIDE SEQUENCE [LARGE SCALE GENOMIC DNA]</scope>
    <source>
        <strain evidence="5 6">HF-2</strain>
    </source>
</reference>
<evidence type="ECO:0000313" key="5">
    <source>
        <dbReference type="EMBL" id="BAC43933.1"/>
    </source>
</evidence>
<dbReference type="KEGG" id="mpe:MYPE1420"/>
<dbReference type="InterPro" id="IPR003959">
    <property type="entry name" value="ATPase_AAA_core"/>
</dbReference>
<dbReference type="GO" id="GO:0005524">
    <property type="term" value="F:ATP binding"/>
    <property type="evidence" value="ECO:0007669"/>
    <property type="project" value="UniProtKB-KW"/>
</dbReference>
<dbReference type="GO" id="GO:0000731">
    <property type="term" value="P:DNA synthesis involved in DNA repair"/>
    <property type="evidence" value="ECO:0007669"/>
    <property type="project" value="TreeGrafter"/>
</dbReference>
<proteinExistence type="inferred from homology"/>
<dbReference type="RefSeq" id="WP_011076969.1">
    <property type="nucleotide sequence ID" value="NC_004432.1"/>
</dbReference>
<organism evidence="5 6">
    <name type="scientific">Malacoplasma penetrans (strain HF-2)</name>
    <name type="common">Mycoplasma penetrans</name>
    <dbReference type="NCBI Taxonomy" id="272633"/>
    <lineage>
        <taxon>Bacteria</taxon>
        <taxon>Bacillati</taxon>
        <taxon>Mycoplasmatota</taxon>
        <taxon>Mycoplasmoidales</taxon>
        <taxon>Mycoplasmoidaceae</taxon>
        <taxon>Malacoplasma</taxon>
    </lineage>
</organism>
<evidence type="ECO:0000256" key="3">
    <source>
        <dbReference type="ARBA" id="ARBA00022840"/>
    </source>
</evidence>
<keyword evidence="3" id="KW-0067">ATP-binding</keyword>
<dbReference type="InterPro" id="IPR008921">
    <property type="entry name" value="DNA_pol3_clamp-load_cplx_C"/>
</dbReference>
<dbReference type="PANTHER" id="PTHR13779">
    <property type="entry name" value="WERNER HELICASE-INTERACTING PROTEIN 1 FAMILY MEMBER"/>
    <property type="match status" value="1"/>
</dbReference>
<evidence type="ECO:0000256" key="1">
    <source>
        <dbReference type="ARBA" id="ARBA00008959"/>
    </source>
</evidence>
<dbReference type="GO" id="GO:0008047">
    <property type="term" value="F:enzyme activator activity"/>
    <property type="evidence" value="ECO:0007669"/>
    <property type="project" value="TreeGrafter"/>
</dbReference>
<dbReference type="GO" id="GO:0003677">
    <property type="term" value="F:DNA binding"/>
    <property type="evidence" value="ECO:0007669"/>
    <property type="project" value="InterPro"/>
</dbReference>
<dbReference type="CDD" id="cd00009">
    <property type="entry name" value="AAA"/>
    <property type="match status" value="1"/>
</dbReference>
<evidence type="ECO:0000313" key="6">
    <source>
        <dbReference type="Proteomes" id="UP000002522"/>
    </source>
</evidence>
<dbReference type="InterPro" id="IPR003593">
    <property type="entry name" value="AAA+_ATPase"/>
</dbReference>